<dbReference type="EMBL" id="RJJQ01000021">
    <property type="protein sequence ID" value="RNI18994.1"/>
    <property type="molecule type" value="Genomic_DNA"/>
</dbReference>
<feature type="transmembrane region" description="Helical" evidence="8">
    <location>
        <begin position="216"/>
        <end position="239"/>
    </location>
</feature>
<evidence type="ECO:0000256" key="8">
    <source>
        <dbReference type="RuleBase" id="RU363032"/>
    </source>
</evidence>
<comment type="similarity">
    <text evidence="2">Belongs to the binding-protein-dependent transport system permease family. CysTW subfamily.</text>
</comment>
<evidence type="ECO:0000259" key="10">
    <source>
        <dbReference type="PROSITE" id="PS50928"/>
    </source>
</evidence>
<gene>
    <name evidence="11" type="ORF">EFY87_17180</name>
</gene>
<dbReference type="Proteomes" id="UP000271678">
    <property type="component" value="Unassembled WGS sequence"/>
</dbReference>
<protein>
    <submittedName>
        <fullName evidence="11">ABC transporter permease subunit</fullName>
    </submittedName>
</protein>
<evidence type="ECO:0000256" key="2">
    <source>
        <dbReference type="ARBA" id="ARBA00007069"/>
    </source>
</evidence>
<evidence type="ECO:0000256" key="7">
    <source>
        <dbReference type="ARBA" id="ARBA00023136"/>
    </source>
</evidence>
<proteinExistence type="inferred from homology"/>
<comment type="caution">
    <text evidence="11">The sequence shown here is derived from an EMBL/GenBank/DDBJ whole genome shotgun (WGS) entry which is preliminary data.</text>
</comment>
<keyword evidence="3 8" id="KW-0813">Transport</keyword>
<accession>A0A3M9M0A0</accession>
<evidence type="ECO:0000256" key="6">
    <source>
        <dbReference type="ARBA" id="ARBA00022989"/>
    </source>
</evidence>
<organism evidence="11 12">
    <name type="scientific">Flexivirga caeni</name>
    <dbReference type="NCBI Taxonomy" id="2294115"/>
    <lineage>
        <taxon>Bacteria</taxon>
        <taxon>Bacillati</taxon>
        <taxon>Actinomycetota</taxon>
        <taxon>Actinomycetes</taxon>
        <taxon>Micrococcales</taxon>
        <taxon>Dermacoccaceae</taxon>
        <taxon>Flexivirga</taxon>
    </lineage>
</organism>
<feature type="transmembrane region" description="Helical" evidence="8">
    <location>
        <begin position="91"/>
        <end position="111"/>
    </location>
</feature>
<keyword evidence="12" id="KW-1185">Reference proteome</keyword>
<dbReference type="OrthoDB" id="8404154at2"/>
<dbReference type="InterPro" id="IPR000515">
    <property type="entry name" value="MetI-like"/>
</dbReference>
<evidence type="ECO:0000256" key="1">
    <source>
        <dbReference type="ARBA" id="ARBA00004651"/>
    </source>
</evidence>
<evidence type="ECO:0000256" key="5">
    <source>
        <dbReference type="ARBA" id="ARBA00022692"/>
    </source>
</evidence>
<feature type="transmembrane region" description="Helical" evidence="8">
    <location>
        <begin position="131"/>
        <end position="152"/>
    </location>
</feature>
<evidence type="ECO:0000313" key="12">
    <source>
        <dbReference type="Proteomes" id="UP000271678"/>
    </source>
</evidence>
<feature type="transmembrane region" description="Helical" evidence="8">
    <location>
        <begin position="39"/>
        <end position="59"/>
    </location>
</feature>
<comment type="subcellular location">
    <subcellularLocation>
        <location evidence="1 8">Cell membrane</location>
        <topology evidence="1 8">Multi-pass membrane protein</topology>
    </subcellularLocation>
</comment>
<keyword evidence="5 8" id="KW-0812">Transmembrane</keyword>
<dbReference type="GO" id="GO:0005886">
    <property type="term" value="C:plasma membrane"/>
    <property type="evidence" value="ECO:0007669"/>
    <property type="project" value="UniProtKB-SubCell"/>
</dbReference>
<dbReference type="PANTHER" id="PTHR42929">
    <property type="entry name" value="INNER MEMBRANE ABC TRANSPORTER PERMEASE PROTEIN YDCU-RELATED-RELATED"/>
    <property type="match status" value="1"/>
</dbReference>
<evidence type="ECO:0000313" key="11">
    <source>
        <dbReference type="EMBL" id="RNI18994.1"/>
    </source>
</evidence>
<dbReference type="InterPro" id="IPR035906">
    <property type="entry name" value="MetI-like_sf"/>
</dbReference>
<dbReference type="Gene3D" id="1.10.3720.10">
    <property type="entry name" value="MetI-like"/>
    <property type="match status" value="1"/>
</dbReference>
<dbReference type="SUPFAM" id="SSF161098">
    <property type="entry name" value="MetI-like"/>
    <property type="match status" value="1"/>
</dbReference>
<dbReference type="AlphaFoldDB" id="A0A3M9M0A0"/>
<evidence type="ECO:0000256" key="3">
    <source>
        <dbReference type="ARBA" id="ARBA00022448"/>
    </source>
</evidence>
<evidence type="ECO:0000256" key="9">
    <source>
        <dbReference type="SAM" id="MobiDB-lite"/>
    </source>
</evidence>
<feature type="transmembrane region" description="Helical" evidence="8">
    <location>
        <begin position="246"/>
        <end position="267"/>
    </location>
</feature>
<reference evidence="11 12" key="1">
    <citation type="submission" date="2018-11" db="EMBL/GenBank/DDBJ databases">
        <title>Draft genome of Simplicispira Flexivirga sp. BO-16.</title>
        <authorList>
            <person name="Im W.T."/>
        </authorList>
    </citation>
    <scope>NUCLEOTIDE SEQUENCE [LARGE SCALE GENOMIC DNA]</scope>
    <source>
        <strain evidence="11 12">BO-16</strain>
    </source>
</reference>
<name>A0A3M9M0A0_9MICO</name>
<sequence>MTSGVPDQLAGRGPQPDASGSGRTPLASWIGRLRQWAGIAPYTLFVAIFLIIPIVANVWTSIRSDGQFSGQPLSQLWQPQYRNAFETSIRLSLVTAIVGGALGLTLSWALATARRPTWLRSVVQSFSAVASQSGGVALAFAFVAAIGTQGLVTRALENSVGLDISNSLKLTNFMGLAVVYLYFQVPLMAILMLPAVEGIRKEWSEAALSLGASKLQYFRHIVTPILIPSVGGALLVLFANSFSAYATAYALTGGSVNLVPVLVGFYISGNVTTNDTLAASLVTGMMVVVVISMVLRSVVLRRTTRWLR</sequence>
<keyword evidence="6 8" id="KW-1133">Transmembrane helix</keyword>
<dbReference type="CDD" id="cd06261">
    <property type="entry name" value="TM_PBP2"/>
    <property type="match status" value="1"/>
</dbReference>
<keyword evidence="4" id="KW-1003">Cell membrane</keyword>
<feature type="region of interest" description="Disordered" evidence="9">
    <location>
        <begin position="1"/>
        <end position="23"/>
    </location>
</feature>
<keyword evidence="7 8" id="KW-0472">Membrane</keyword>
<feature type="transmembrane region" description="Helical" evidence="8">
    <location>
        <begin position="279"/>
        <end position="299"/>
    </location>
</feature>
<dbReference type="GO" id="GO:0055085">
    <property type="term" value="P:transmembrane transport"/>
    <property type="evidence" value="ECO:0007669"/>
    <property type="project" value="InterPro"/>
</dbReference>
<dbReference type="PANTHER" id="PTHR42929:SF1">
    <property type="entry name" value="INNER MEMBRANE ABC TRANSPORTER PERMEASE PROTEIN YDCU-RELATED"/>
    <property type="match status" value="1"/>
</dbReference>
<dbReference type="Pfam" id="PF00528">
    <property type="entry name" value="BPD_transp_1"/>
    <property type="match status" value="1"/>
</dbReference>
<feature type="transmembrane region" description="Helical" evidence="8">
    <location>
        <begin position="173"/>
        <end position="196"/>
    </location>
</feature>
<evidence type="ECO:0000256" key="4">
    <source>
        <dbReference type="ARBA" id="ARBA00022475"/>
    </source>
</evidence>
<feature type="domain" description="ABC transmembrane type-1" evidence="10">
    <location>
        <begin position="85"/>
        <end position="299"/>
    </location>
</feature>
<dbReference type="RefSeq" id="WP_123272716.1">
    <property type="nucleotide sequence ID" value="NZ_RJJQ01000021.1"/>
</dbReference>
<dbReference type="PROSITE" id="PS50928">
    <property type="entry name" value="ABC_TM1"/>
    <property type="match status" value="1"/>
</dbReference>